<organism evidence="5 6">
    <name type="scientific">Actinoplanes xinjiangensis</name>
    <dbReference type="NCBI Taxonomy" id="512350"/>
    <lineage>
        <taxon>Bacteria</taxon>
        <taxon>Bacillati</taxon>
        <taxon>Actinomycetota</taxon>
        <taxon>Actinomycetes</taxon>
        <taxon>Micromonosporales</taxon>
        <taxon>Micromonosporaceae</taxon>
        <taxon>Actinoplanes</taxon>
    </lineage>
</organism>
<dbReference type="EMBL" id="QGGR01000021">
    <property type="protein sequence ID" value="PWK39850.1"/>
    <property type="molecule type" value="Genomic_DNA"/>
</dbReference>
<dbReference type="Gene3D" id="3.30.1340.30">
    <property type="match status" value="1"/>
</dbReference>
<dbReference type="CDD" id="cd04586">
    <property type="entry name" value="CBS_pair_BON_assoc"/>
    <property type="match status" value="1"/>
</dbReference>
<reference evidence="5 6" key="1">
    <citation type="submission" date="2018-05" db="EMBL/GenBank/DDBJ databases">
        <title>Genomic Encyclopedia of Archaeal and Bacterial Type Strains, Phase II (KMG-II): from individual species to whole genera.</title>
        <authorList>
            <person name="Goeker M."/>
        </authorList>
    </citation>
    <scope>NUCLEOTIDE SEQUENCE [LARGE SCALE GENOMIC DNA]</scope>
    <source>
        <strain evidence="5 6">DSM 45184</strain>
    </source>
</reference>
<sequence>MKTWHVNDVMTPDVVSAGPDTPYRDVVDLLIGRRINAVPIIDEDRRVIGMVSESDLLRKIEFVGEDEPRWFERRRRRERHHKAAARTAGELMTAPAVTITPRAALRTAARVLDESGVKQLPVVDFHGGLVGIVTRSDLLKGHLRPDADINADVRSAIHETVTTENSASMRTTVRRGVVTLYGQVDRWSTKVLLARTVALIPGVVEVVDDVNFAFDDHKLVEPRPAISGA</sequence>
<dbReference type="Pfam" id="PF04972">
    <property type="entry name" value="BON"/>
    <property type="match status" value="1"/>
</dbReference>
<gene>
    <name evidence="5" type="ORF">BC793_121117</name>
</gene>
<dbReference type="InterPro" id="IPR046342">
    <property type="entry name" value="CBS_dom_sf"/>
</dbReference>
<evidence type="ECO:0000259" key="4">
    <source>
        <dbReference type="PROSITE" id="PS51371"/>
    </source>
</evidence>
<dbReference type="SUPFAM" id="SSF54631">
    <property type="entry name" value="CBS-domain pair"/>
    <property type="match status" value="1"/>
</dbReference>
<dbReference type="PROSITE" id="PS50914">
    <property type="entry name" value="BON"/>
    <property type="match status" value="1"/>
</dbReference>
<dbReference type="InterPro" id="IPR017080">
    <property type="entry name" value="UCP036990_CBS_BON"/>
</dbReference>
<feature type="domain" description="CBS" evidence="4">
    <location>
        <begin position="10"/>
        <end position="67"/>
    </location>
</feature>
<dbReference type="PANTHER" id="PTHR43080:SF29">
    <property type="entry name" value="OS02G0818000 PROTEIN"/>
    <property type="match status" value="1"/>
</dbReference>
<evidence type="ECO:0000313" key="6">
    <source>
        <dbReference type="Proteomes" id="UP000245697"/>
    </source>
</evidence>
<keyword evidence="6" id="KW-1185">Reference proteome</keyword>
<dbReference type="SMART" id="SM00116">
    <property type="entry name" value="CBS"/>
    <property type="match status" value="2"/>
</dbReference>
<evidence type="ECO:0000256" key="1">
    <source>
        <dbReference type="ARBA" id="ARBA00023122"/>
    </source>
</evidence>
<dbReference type="InterPro" id="IPR000644">
    <property type="entry name" value="CBS_dom"/>
</dbReference>
<dbReference type="OrthoDB" id="2111978at2"/>
<evidence type="ECO:0000313" key="5">
    <source>
        <dbReference type="EMBL" id="PWK39850.1"/>
    </source>
</evidence>
<keyword evidence="1 2" id="KW-0129">CBS domain</keyword>
<dbReference type="InterPro" id="IPR007055">
    <property type="entry name" value="BON_dom"/>
</dbReference>
<feature type="domain" description="CBS" evidence="4">
    <location>
        <begin position="92"/>
        <end position="149"/>
    </location>
</feature>
<protein>
    <submittedName>
        <fullName evidence="5">BON domain-containing protein</fullName>
    </submittedName>
</protein>
<name>A0A316F6H6_9ACTN</name>
<dbReference type="Proteomes" id="UP000245697">
    <property type="component" value="Unassembled WGS sequence"/>
</dbReference>
<feature type="domain" description="BON" evidence="3">
    <location>
        <begin position="145"/>
        <end position="214"/>
    </location>
</feature>
<dbReference type="Gene3D" id="3.10.580.10">
    <property type="entry name" value="CBS-domain"/>
    <property type="match status" value="1"/>
</dbReference>
<dbReference type="PROSITE" id="PS51371">
    <property type="entry name" value="CBS"/>
    <property type="match status" value="2"/>
</dbReference>
<dbReference type="PIRSF" id="PIRSF036990">
    <property type="entry name" value="UCP036990_CBS_BON"/>
    <property type="match status" value="1"/>
</dbReference>
<dbReference type="AlphaFoldDB" id="A0A316F6H6"/>
<dbReference type="InterPro" id="IPR051257">
    <property type="entry name" value="Diverse_CBS-Domain"/>
</dbReference>
<dbReference type="PANTHER" id="PTHR43080">
    <property type="entry name" value="CBS DOMAIN-CONTAINING PROTEIN CBSX3, MITOCHONDRIAL"/>
    <property type="match status" value="1"/>
</dbReference>
<evidence type="ECO:0000259" key="3">
    <source>
        <dbReference type="PROSITE" id="PS50914"/>
    </source>
</evidence>
<accession>A0A316F6H6</accession>
<dbReference type="Pfam" id="PF00571">
    <property type="entry name" value="CBS"/>
    <property type="match status" value="2"/>
</dbReference>
<dbReference type="RefSeq" id="WP_109600488.1">
    <property type="nucleotide sequence ID" value="NZ_BONA01000076.1"/>
</dbReference>
<comment type="caution">
    <text evidence="5">The sequence shown here is derived from an EMBL/GenBank/DDBJ whole genome shotgun (WGS) entry which is preliminary data.</text>
</comment>
<evidence type="ECO:0000256" key="2">
    <source>
        <dbReference type="PROSITE-ProRule" id="PRU00703"/>
    </source>
</evidence>
<proteinExistence type="predicted"/>